<dbReference type="InterPro" id="IPR050462">
    <property type="entry name" value="Retroviral_Gag-Pol_poly"/>
</dbReference>
<comment type="caution">
    <text evidence="3">The sequence shown here is derived from an EMBL/GenBank/DDBJ whole genome shotgun (WGS) entry which is preliminary data.</text>
</comment>
<accession>A0A8J4JQ44</accession>
<proteinExistence type="predicted"/>
<dbReference type="EMBL" id="VULC01013604">
    <property type="protein sequence ID" value="KAF1526959.1"/>
    <property type="molecule type" value="Genomic_DNA"/>
</dbReference>
<dbReference type="SUPFAM" id="SSF47943">
    <property type="entry name" value="Retrovirus capsid protein, N-terminal core domain"/>
    <property type="match status" value="1"/>
</dbReference>
<evidence type="ECO:0000313" key="4">
    <source>
        <dbReference type="Proteomes" id="UP000782854"/>
    </source>
</evidence>
<dbReference type="Pfam" id="PF02093">
    <property type="entry name" value="Gag_p30"/>
    <property type="match status" value="1"/>
</dbReference>
<dbReference type="Gene3D" id="1.10.375.10">
    <property type="entry name" value="Human Immunodeficiency Virus Type 1 Capsid Protein"/>
    <property type="match status" value="1"/>
</dbReference>
<organism evidence="3 4">
    <name type="scientific">Eudyptula minor</name>
    <name type="common">Little blue penguin</name>
    <name type="synonym">Aptenodytes minor</name>
    <dbReference type="NCBI Taxonomy" id="37083"/>
    <lineage>
        <taxon>Eukaryota</taxon>
        <taxon>Metazoa</taxon>
        <taxon>Chordata</taxon>
        <taxon>Craniata</taxon>
        <taxon>Vertebrata</taxon>
        <taxon>Euteleostomi</taxon>
        <taxon>Archelosauria</taxon>
        <taxon>Archosauria</taxon>
        <taxon>Dinosauria</taxon>
        <taxon>Saurischia</taxon>
        <taxon>Theropoda</taxon>
        <taxon>Coelurosauria</taxon>
        <taxon>Aves</taxon>
        <taxon>Neognathae</taxon>
        <taxon>Neoaves</taxon>
        <taxon>Aequornithes</taxon>
        <taxon>Sphenisciformes</taxon>
        <taxon>Spheniscidae</taxon>
        <taxon>Eudyptula</taxon>
    </lineage>
</organism>
<evidence type="ECO:0000259" key="2">
    <source>
        <dbReference type="Pfam" id="PF02093"/>
    </source>
</evidence>
<keyword evidence="4" id="KW-1185">Reference proteome</keyword>
<dbReference type="InterPro" id="IPR003036">
    <property type="entry name" value="Gag_P30"/>
</dbReference>
<evidence type="ECO:0000256" key="1">
    <source>
        <dbReference type="SAM" id="MobiDB-lite"/>
    </source>
</evidence>
<reference evidence="3" key="1">
    <citation type="journal article" date="2019" name="Gigascience">
        <title>High-coverage genomes to elucidate the evolution of penguins.</title>
        <authorList>
            <person name="Pan H."/>
            <person name="Cole T.L."/>
            <person name="Bi X."/>
            <person name="Fang M."/>
            <person name="Zhou C."/>
            <person name="Yang Z."/>
            <person name="Ksepka D.T."/>
            <person name="Hart T."/>
            <person name="Bouzat J.L."/>
            <person name="Argilla L.S."/>
            <person name="Bertelsen M.F."/>
            <person name="Boersma P.D."/>
            <person name="Bost C.A."/>
            <person name="Cherel Y."/>
            <person name="Dann P."/>
            <person name="Fiddaman S.R."/>
            <person name="Howard P."/>
            <person name="Labuschagne K."/>
            <person name="Mattern T."/>
            <person name="Miller G."/>
            <person name="Parker P."/>
            <person name="Phillips R.A."/>
            <person name="Quillfeldt P."/>
            <person name="Ryan P.G."/>
            <person name="Taylor H."/>
            <person name="Thompson D.R."/>
            <person name="Young M.J."/>
            <person name="Ellegaard M.R."/>
            <person name="Gilbert M.T.P."/>
            <person name="Sinding M.S."/>
            <person name="Pacheco G."/>
            <person name="Shepherd L.D."/>
            <person name="Tennyson A.J.D."/>
            <person name="Grosser S."/>
            <person name="Kay E."/>
            <person name="Nupen L.J."/>
            <person name="Ellenberg U."/>
            <person name="Houston D.M."/>
            <person name="Reeve A.H."/>
            <person name="Johnson K."/>
            <person name="Masello J.F."/>
            <person name="Stracke T."/>
            <person name="McKinlay B."/>
            <person name="Borboroglu P.G."/>
            <person name="Zhang D.X."/>
            <person name="Zhang G."/>
        </authorList>
    </citation>
    <scope>NUCLEOTIDE SEQUENCE</scope>
    <source>
        <strain evidence="3">Gonzo</strain>
    </source>
</reference>
<dbReference type="GO" id="GO:0019068">
    <property type="term" value="P:virion assembly"/>
    <property type="evidence" value="ECO:0007669"/>
    <property type="project" value="InterPro"/>
</dbReference>
<feature type="region of interest" description="Disordered" evidence="1">
    <location>
        <begin position="29"/>
        <end position="84"/>
    </location>
</feature>
<name>A0A8J4JQ44_EUDMI</name>
<protein>
    <recommendedName>
        <fullName evidence="2">Core shell protein Gag P30 domain-containing protein</fullName>
    </recommendedName>
</protein>
<dbReference type="AlphaFoldDB" id="A0A8J4JQ44"/>
<dbReference type="OrthoDB" id="9049599at2759"/>
<feature type="non-terminal residue" evidence="3">
    <location>
        <position position="219"/>
    </location>
</feature>
<gene>
    <name evidence="3" type="ORF">FQV19_0012918</name>
</gene>
<dbReference type="PANTHER" id="PTHR33166">
    <property type="entry name" value="GAG_P30 DOMAIN-CONTAINING PROTEIN"/>
    <property type="match status" value="1"/>
</dbReference>
<feature type="non-terminal residue" evidence="3">
    <location>
        <position position="1"/>
    </location>
</feature>
<feature type="domain" description="Core shell protein Gag P30" evidence="2">
    <location>
        <begin position="102"/>
        <end position="216"/>
    </location>
</feature>
<dbReference type="Proteomes" id="UP000782854">
    <property type="component" value="Unassembled WGS sequence"/>
</dbReference>
<sequence length="219" mass="24831">YFFDLRNNWDRRNKCGLIDSKHQVGIYSVQKDKKRKNEKPVALPGKPEDSDSDDEGNSKGSLISGRTRGKNKSNKPVLQAPLRQAVGPTGEPVYVHVPFTTSDLLNWKQSVGSYRSNPDGMYSMIKTVRMTHNSNWGDIQALLEYLFMYEERRAVLEKARERLNGKIEGLNEKIGGTSSPNDLLPKEDRGWDPNRSAGLEKVKIYQMLISYGIQNGVEK</sequence>
<evidence type="ECO:0000313" key="3">
    <source>
        <dbReference type="EMBL" id="KAF1526959.1"/>
    </source>
</evidence>
<dbReference type="InterPro" id="IPR008919">
    <property type="entry name" value="Retrov_capsid_N"/>
</dbReference>